<protein>
    <submittedName>
        <fullName evidence="2">Uncharacterized protein</fullName>
    </submittedName>
</protein>
<evidence type="ECO:0000313" key="2">
    <source>
        <dbReference type="EMBL" id="MBQ0826290.1"/>
    </source>
</evidence>
<feature type="region of interest" description="Disordered" evidence="1">
    <location>
        <begin position="1"/>
        <end position="32"/>
    </location>
</feature>
<dbReference type="EMBL" id="JAGPNL010000001">
    <property type="protein sequence ID" value="MBQ0826290.1"/>
    <property type="molecule type" value="Genomic_DNA"/>
</dbReference>
<gene>
    <name evidence="2" type="ORF">J5Y05_07200</name>
</gene>
<dbReference type="Proteomes" id="UP000677875">
    <property type="component" value="Unassembled WGS sequence"/>
</dbReference>
<sequence>MDLPEESAARRAQPVVRPPETGWSQARGRLGGGAPRIWLPAVEDGTWTPAADDDRLRVTLPGAESHIVRGED</sequence>
<organism evidence="2 3">
    <name type="scientific">Streptomyces tagetis</name>
    <dbReference type="NCBI Taxonomy" id="2820809"/>
    <lineage>
        <taxon>Bacteria</taxon>
        <taxon>Bacillati</taxon>
        <taxon>Actinomycetota</taxon>
        <taxon>Actinomycetes</taxon>
        <taxon>Kitasatosporales</taxon>
        <taxon>Streptomycetaceae</taxon>
        <taxon>Streptomyces</taxon>
    </lineage>
</organism>
<proteinExistence type="predicted"/>
<keyword evidence="3" id="KW-1185">Reference proteome</keyword>
<evidence type="ECO:0000256" key="1">
    <source>
        <dbReference type="SAM" id="MobiDB-lite"/>
    </source>
</evidence>
<reference evidence="2" key="1">
    <citation type="submission" date="2021-04" db="EMBL/GenBank/DDBJ databases">
        <title>Genome seq and assembly of Streptomyces sp. RG38.</title>
        <authorList>
            <person name="Chhetri G."/>
        </authorList>
    </citation>
    <scope>NUCLEOTIDE SEQUENCE</scope>
    <source>
        <strain evidence="2">RG38</strain>
    </source>
</reference>
<dbReference type="RefSeq" id="WP_210869797.1">
    <property type="nucleotide sequence ID" value="NZ_JAGPNL010000001.1"/>
</dbReference>
<dbReference type="AlphaFoldDB" id="A0A940XDA5"/>
<accession>A0A940XDA5</accession>
<name>A0A940XDA5_9ACTN</name>
<evidence type="ECO:0000313" key="3">
    <source>
        <dbReference type="Proteomes" id="UP000677875"/>
    </source>
</evidence>
<comment type="caution">
    <text evidence="2">The sequence shown here is derived from an EMBL/GenBank/DDBJ whole genome shotgun (WGS) entry which is preliminary data.</text>
</comment>